<dbReference type="InterPro" id="IPR026960">
    <property type="entry name" value="RVT-Znf"/>
</dbReference>
<reference evidence="2 3" key="1">
    <citation type="submission" date="2024-01" db="EMBL/GenBank/DDBJ databases">
        <title>A telomere-to-telomere, gap-free genome of sweet tea (Lithocarpus litseifolius).</title>
        <authorList>
            <person name="Zhou J."/>
        </authorList>
    </citation>
    <scope>NUCLEOTIDE SEQUENCE [LARGE SCALE GENOMIC DNA]</scope>
    <source>
        <strain evidence="2">Zhou-2022a</strain>
        <tissue evidence="2">Leaf</tissue>
    </source>
</reference>
<dbReference type="AlphaFoldDB" id="A0AAW2CJI2"/>
<protein>
    <recommendedName>
        <fullName evidence="1">Reverse transcriptase zinc-binding domain-containing protein</fullName>
    </recommendedName>
</protein>
<accession>A0AAW2CJI2</accession>
<gene>
    <name evidence="2" type="ORF">SO802_021530</name>
</gene>
<keyword evidence="3" id="KW-1185">Reference proteome</keyword>
<feature type="domain" description="Reverse transcriptase zinc-binding" evidence="1">
    <location>
        <begin position="101"/>
        <end position="159"/>
    </location>
</feature>
<evidence type="ECO:0000313" key="3">
    <source>
        <dbReference type="Proteomes" id="UP001459277"/>
    </source>
</evidence>
<comment type="caution">
    <text evidence="2">The sequence shown here is derived from an EMBL/GenBank/DDBJ whole genome shotgun (WGS) entry which is preliminary data.</text>
</comment>
<evidence type="ECO:0000259" key="1">
    <source>
        <dbReference type="Pfam" id="PF13966"/>
    </source>
</evidence>
<organism evidence="2 3">
    <name type="scientific">Lithocarpus litseifolius</name>
    <dbReference type="NCBI Taxonomy" id="425828"/>
    <lineage>
        <taxon>Eukaryota</taxon>
        <taxon>Viridiplantae</taxon>
        <taxon>Streptophyta</taxon>
        <taxon>Embryophyta</taxon>
        <taxon>Tracheophyta</taxon>
        <taxon>Spermatophyta</taxon>
        <taxon>Magnoliopsida</taxon>
        <taxon>eudicotyledons</taxon>
        <taxon>Gunneridae</taxon>
        <taxon>Pentapetalae</taxon>
        <taxon>rosids</taxon>
        <taxon>fabids</taxon>
        <taxon>Fagales</taxon>
        <taxon>Fagaceae</taxon>
        <taxon>Lithocarpus</taxon>
    </lineage>
</organism>
<dbReference type="Pfam" id="PF13966">
    <property type="entry name" value="zf-RVT"/>
    <property type="match status" value="1"/>
</dbReference>
<evidence type="ECO:0000313" key="2">
    <source>
        <dbReference type="EMBL" id="KAK9996844.1"/>
    </source>
</evidence>
<sequence>MLMKLQVLTPPDEVEWEWRVLDLIDCSNYQWDKELVATVFHRFDADAILRIPLSHSYVSDVLLWLHNKNGRYSVKSGYHISRLLLKEARCEGESSAPVSNSYVWDKIWKLQVPNKIKVFGWRACQNILPTRANLAPRRIIEDDSCPICLRHSESVIHALWGVWNGSGCVGWVFNPITKKLEWPTRHYAAICRLDAQALRG</sequence>
<dbReference type="EMBL" id="JAZDWU010000007">
    <property type="protein sequence ID" value="KAK9996844.1"/>
    <property type="molecule type" value="Genomic_DNA"/>
</dbReference>
<dbReference type="Proteomes" id="UP001459277">
    <property type="component" value="Unassembled WGS sequence"/>
</dbReference>
<proteinExistence type="predicted"/>
<name>A0AAW2CJI2_9ROSI</name>